<sequence>MKKLAVSLFMILVYLAMAVGLIIAVTYCAGIAADLLGIELLIQKPELIYEAASVCGLIFLFVLLLDHFRKPPEGYARSVRTSLTVACLLALGIVILAVIGLGIARLLLTFADPMFSLAAGHFLAAALMLLSWAGIHKLTRQTAS</sequence>
<protein>
    <submittedName>
        <fullName evidence="2">Uncharacterized protein</fullName>
    </submittedName>
</protein>
<keyword evidence="3" id="KW-1185">Reference proteome</keyword>
<dbReference type="Proteomes" id="UP001597295">
    <property type="component" value="Unassembled WGS sequence"/>
</dbReference>
<gene>
    <name evidence="2" type="ORF">ACFSM5_11355</name>
</gene>
<comment type="caution">
    <text evidence="2">The sequence shown here is derived from an EMBL/GenBank/DDBJ whole genome shotgun (WGS) entry which is preliminary data.</text>
</comment>
<name>A0ABW5DR11_9PROT</name>
<feature type="transmembrane region" description="Helical" evidence="1">
    <location>
        <begin position="114"/>
        <end position="135"/>
    </location>
</feature>
<evidence type="ECO:0000313" key="2">
    <source>
        <dbReference type="EMBL" id="MFD2263487.1"/>
    </source>
</evidence>
<feature type="transmembrane region" description="Helical" evidence="1">
    <location>
        <begin position="48"/>
        <end position="65"/>
    </location>
</feature>
<keyword evidence="1" id="KW-0472">Membrane</keyword>
<evidence type="ECO:0000256" key="1">
    <source>
        <dbReference type="SAM" id="Phobius"/>
    </source>
</evidence>
<dbReference type="EMBL" id="JBHUIP010000011">
    <property type="protein sequence ID" value="MFD2263487.1"/>
    <property type="molecule type" value="Genomic_DNA"/>
</dbReference>
<keyword evidence="1" id="KW-1133">Transmembrane helix</keyword>
<accession>A0ABW5DR11</accession>
<keyword evidence="1" id="KW-0812">Transmembrane</keyword>
<organism evidence="2 3">
    <name type="scientific">Lacibacterium aquatile</name>
    <dbReference type="NCBI Taxonomy" id="1168082"/>
    <lineage>
        <taxon>Bacteria</taxon>
        <taxon>Pseudomonadati</taxon>
        <taxon>Pseudomonadota</taxon>
        <taxon>Alphaproteobacteria</taxon>
        <taxon>Rhodospirillales</taxon>
        <taxon>Rhodospirillaceae</taxon>
    </lineage>
</organism>
<evidence type="ECO:0000313" key="3">
    <source>
        <dbReference type="Proteomes" id="UP001597295"/>
    </source>
</evidence>
<reference evidence="3" key="1">
    <citation type="journal article" date="2019" name="Int. J. Syst. Evol. Microbiol.">
        <title>The Global Catalogue of Microorganisms (GCM) 10K type strain sequencing project: providing services to taxonomists for standard genome sequencing and annotation.</title>
        <authorList>
            <consortium name="The Broad Institute Genomics Platform"/>
            <consortium name="The Broad Institute Genome Sequencing Center for Infectious Disease"/>
            <person name="Wu L."/>
            <person name="Ma J."/>
        </authorList>
    </citation>
    <scope>NUCLEOTIDE SEQUENCE [LARGE SCALE GENOMIC DNA]</scope>
    <source>
        <strain evidence="3">CGMCC 1.19062</strain>
    </source>
</reference>
<proteinExistence type="predicted"/>
<dbReference type="RefSeq" id="WP_379876499.1">
    <property type="nucleotide sequence ID" value="NZ_JBHUIP010000011.1"/>
</dbReference>
<feature type="transmembrane region" description="Helical" evidence="1">
    <location>
        <begin position="85"/>
        <end position="108"/>
    </location>
</feature>